<dbReference type="Gene3D" id="2.120.10.30">
    <property type="entry name" value="TolB, C-terminal domain"/>
    <property type="match status" value="1"/>
</dbReference>
<accession>A0ABX0UI19</accession>
<evidence type="ECO:0000313" key="3">
    <source>
        <dbReference type="Proteomes" id="UP001179181"/>
    </source>
</evidence>
<evidence type="ECO:0008006" key="4">
    <source>
        <dbReference type="Google" id="ProtNLM"/>
    </source>
</evidence>
<dbReference type="NCBIfam" id="NF033206">
    <property type="entry name" value="ScyE_fam"/>
    <property type="match status" value="1"/>
</dbReference>
<dbReference type="InterPro" id="IPR048031">
    <property type="entry name" value="ScyD/ScyE-like"/>
</dbReference>
<protein>
    <recommendedName>
        <fullName evidence="4">ScyD/ScyE family protein</fullName>
    </recommendedName>
</protein>
<organism evidence="2 3">
    <name type="scientific">Dyadobacter arcticus</name>
    <dbReference type="NCBI Taxonomy" id="1078754"/>
    <lineage>
        <taxon>Bacteria</taxon>
        <taxon>Pseudomonadati</taxon>
        <taxon>Bacteroidota</taxon>
        <taxon>Cytophagia</taxon>
        <taxon>Cytophagales</taxon>
        <taxon>Spirosomataceae</taxon>
        <taxon>Dyadobacter</taxon>
    </lineage>
</organism>
<feature type="chain" id="PRO_5045185248" description="ScyD/ScyE family protein" evidence="1">
    <location>
        <begin position="23"/>
        <end position="330"/>
    </location>
</feature>
<dbReference type="PROSITE" id="PS51257">
    <property type="entry name" value="PROKAR_LIPOPROTEIN"/>
    <property type="match status" value="1"/>
</dbReference>
<feature type="signal peptide" evidence="1">
    <location>
        <begin position="1"/>
        <end position="22"/>
    </location>
</feature>
<dbReference type="InterPro" id="IPR011042">
    <property type="entry name" value="6-blade_b-propeller_TolB-like"/>
</dbReference>
<name>A0ABX0UI19_9BACT</name>
<keyword evidence="1" id="KW-0732">Signal</keyword>
<reference evidence="2 3" key="1">
    <citation type="submission" date="2020-03" db="EMBL/GenBank/DDBJ databases">
        <title>Genomic Encyclopedia of Type Strains, Phase IV (KMG-IV): sequencing the most valuable type-strain genomes for metagenomic binning, comparative biology and taxonomic classification.</title>
        <authorList>
            <person name="Goeker M."/>
        </authorList>
    </citation>
    <scope>NUCLEOTIDE SEQUENCE [LARGE SCALE GENOMIC DNA]</scope>
    <source>
        <strain evidence="2 3">DSM 102865</strain>
    </source>
</reference>
<evidence type="ECO:0000313" key="2">
    <source>
        <dbReference type="EMBL" id="NIJ52432.1"/>
    </source>
</evidence>
<proteinExistence type="predicted"/>
<gene>
    <name evidence="2" type="ORF">FHS68_001602</name>
</gene>
<sequence>MSNSKKLTYSLSTFLFFLFVLSCTDHDIFEPEPETLSSEIFISGLRYPIGLAADDMENLWVTEAGSGKGNDGSVSMITPSGVKTTFVTGLQSLMREGSIEGIAHLAYREGQLYFLHGSNGILYTADVSSFKSGDAPVQLADIDSVDIGSYVESLGLTDPINSNTYDFTFGPDDHMYIIDAGSNAIIKRDKVTGALSLFAKLPNVAADVEAVPTGIVYDGSKFLVSTLTGFPFTPGNAKIFQVNTSGVVDVYKSKFTTLTGITLSANQKPIVIQHGVFGAMGFAAKSGKVLNEDGKVLLDSLTRPTDIIRGNGRIYYLLSYQDGTISKLTY</sequence>
<dbReference type="Proteomes" id="UP001179181">
    <property type="component" value="Unassembled WGS sequence"/>
</dbReference>
<keyword evidence="3" id="KW-1185">Reference proteome</keyword>
<evidence type="ECO:0000256" key="1">
    <source>
        <dbReference type="SAM" id="SignalP"/>
    </source>
</evidence>
<comment type="caution">
    <text evidence="2">The sequence shown here is derived from an EMBL/GenBank/DDBJ whole genome shotgun (WGS) entry which is preliminary data.</text>
</comment>
<dbReference type="EMBL" id="JAASQJ010000002">
    <property type="protein sequence ID" value="NIJ52432.1"/>
    <property type="molecule type" value="Genomic_DNA"/>
</dbReference>
<dbReference type="RefSeq" id="WP_167268900.1">
    <property type="nucleotide sequence ID" value="NZ_JAASQJ010000002.1"/>
</dbReference>
<dbReference type="SUPFAM" id="SSF101898">
    <property type="entry name" value="NHL repeat"/>
    <property type="match status" value="1"/>
</dbReference>